<evidence type="ECO:0000313" key="8">
    <source>
        <dbReference type="Proteomes" id="UP000430120"/>
    </source>
</evidence>
<dbReference type="OrthoDB" id="9784202at2"/>
<gene>
    <name evidence="7" type="ORF">F7Q92_16120</name>
</gene>
<feature type="transmembrane region" description="Helical" evidence="6">
    <location>
        <begin position="46"/>
        <end position="69"/>
    </location>
</feature>
<sequence>MPTVGELGLHQPALFALAVLVLNATPGVDLLYTVSRTLAGGWRQGLAAALGVGAGCVVHALLAAFGLAALLAVSAWAFTVLKWAGAAYLVWLGLGMLRQAAWSAPAAAATEAPVVARTGMQVFRQGLFTNVLNPKVALFFLAFLPQFITPQAPHKTLSFLLLGAWFVLQGTLFLAAVVWLTQRLHRAVGSSARLGRWLNAAGGLLFLGLALRLSRAEVHA</sequence>
<dbReference type="PANTHER" id="PTHR30086:SF20">
    <property type="entry name" value="ARGININE EXPORTER PROTEIN ARGO-RELATED"/>
    <property type="match status" value="1"/>
</dbReference>
<feature type="transmembrane region" description="Helical" evidence="6">
    <location>
        <begin position="75"/>
        <end position="94"/>
    </location>
</feature>
<evidence type="ECO:0000256" key="6">
    <source>
        <dbReference type="SAM" id="Phobius"/>
    </source>
</evidence>
<comment type="subcellular location">
    <subcellularLocation>
        <location evidence="1">Cell membrane</location>
        <topology evidence="1">Multi-pass membrane protein</topology>
    </subcellularLocation>
</comment>
<feature type="transmembrane region" description="Helical" evidence="6">
    <location>
        <begin position="194"/>
        <end position="213"/>
    </location>
</feature>
<keyword evidence="3 6" id="KW-0812">Transmembrane</keyword>
<dbReference type="InterPro" id="IPR001123">
    <property type="entry name" value="LeuE-type"/>
</dbReference>
<evidence type="ECO:0000256" key="4">
    <source>
        <dbReference type="ARBA" id="ARBA00022989"/>
    </source>
</evidence>
<feature type="transmembrane region" description="Helical" evidence="6">
    <location>
        <begin position="160"/>
        <end position="182"/>
    </location>
</feature>
<keyword evidence="4 6" id="KW-1133">Transmembrane helix</keyword>
<proteinExistence type="predicted"/>
<reference evidence="7 8" key="1">
    <citation type="submission" date="2019-09" db="EMBL/GenBank/DDBJ databases">
        <title>Draft genome sequences of 48 bacterial type strains from the CCUG.</title>
        <authorList>
            <person name="Tunovic T."/>
            <person name="Pineiro-Iglesias B."/>
            <person name="Unosson C."/>
            <person name="Inganas E."/>
            <person name="Ohlen M."/>
            <person name="Cardew S."/>
            <person name="Jensie-Markopoulos S."/>
            <person name="Salva-Serra F."/>
            <person name="Jaen-Luchoro D."/>
            <person name="Karlsson R."/>
            <person name="Svensson-Stadler L."/>
            <person name="Chun J."/>
            <person name="Moore E."/>
        </authorList>
    </citation>
    <scope>NUCLEOTIDE SEQUENCE [LARGE SCALE GENOMIC DNA]</scope>
    <source>
        <strain evidence="7 8">CCUG 30977</strain>
    </source>
</reference>
<evidence type="ECO:0000256" key="5">
    <source>
        <dbReference type="ARBA" id="ARBA00023136"/>
    </source>
</evidence>
<dbReference type="AlphaFoldDB" id="A0A643F8Y2"/>
<evidence type="ECO:0000256" key="1">
    <source>
        <dbReference type="ARBA" id="ARBA00004651"/>
    </source>
</evidence>
<dbReference type="Proteomes" id="UP000430120">
    <property type="component" value="Unassembled WGS sequence"/>
</dbReference>
<name>A0A643F8Y2_IDEDE</name>
<dbReference type="GO" id="GO:0005886">
    <property type="term" value="C:plasma membrane"/>
    <property type="evidence" value="ECO:0007669"/>
    <property type="project" value="UniProtKB-SubCell"/>
</dbReference>
<protein>
    <submittedName>
        <fullName evidence="7">LysE family translocator</fullName>
    </submittedName>
</protein>
<feature type="transmembrane region" description="Helical" evidence="6">
    <location>
        <begin position="12"/>
        <end position="34"/>
    </location>
</feature>
<evidence type="ECO:0000313" key="7">
    <source>
        <dbReference type="EMBL" id="KAB0577697.1"/>
    </source>
</evidence>
<feature type="transmembrane region" description="Helical" evidence="6">
    <location>
        <begin position="127"/>
        <end position="148"/>
    </location>
</feature>
<keyword evidence="2" id="KW-1003">Cell membrane</keyword>
<evidence type="ECO:0000256" key="3">
    <source>
        <dbReference type="ARBA" id="ARBA00022692"/>
    </source>
</evidence>
<keyword evidence="5 6" id="KW-0472">Membrane</keyword>
<keyword evidence="8" id="KW-1185">Reference proteome</keyword>
<dbReference type="EMBL" id="VZPB01000045">
    <property type="protein sequence ID" value="KAB0577697.1"/>
    <property type="molecule type" value="Genomic_DNA"/>
</dbReference>
<comment type="caution">
    <text evidence="7">The sequence shown here is derived from an EMBL/GenBank/DDBJ whole genome shotgun (WGS) entry which is preliminary data.</text>
</comment>
<accession>A0A643F8Y2</accession>
<evidence type="ECO:0000256" key="2">
    <source>
        <dbReference type="ARBA" id="ARBA00022475"/>
    </source>
</evidence>
<organism evidence="7 8">
    <name type="scientific">Ideonella dechloratans</name>
    <dbReference type="NCBI Taxonomy" id="36863"/>
    <lineage>
        <taxon>Bacteria</taxon>
        <taxon>Pseudomonadati</taxon>
        <taxon>Pseudomonadota</taxon>
        <taxon>Betaproteobacteria</taxon>
        <taxon>Burkholderiales</taxon>
        <taxon>Sphaerotilaceae</taxon>
        <taxon>Ideonella</taxon>
    </lineage>
</organism>
<dbReference type="RefSeq" id="WP_151125131.1">
    <property type="nucleotide sequence ID" value="NZ_CP088081.1"/>
</dbReference>
<dbReference type="Pfam" id="PF01810">
    <property type="entry name" value="LysE"/>
    <property type="match status" value="1"/>
</dbReference>
<dbReference type="PIRSF" id="PIRSF006324">
    <property type="entry name" value="LeuE"/>
    <property type="match status" value="1"/>
</dbReference>
<dbReference type="PANTHER" id="PTHR30086">
    <property type="entry name" value="ARGININE EXPORTER PROTEIN ARGO"/>
    <property type="match status" value="1"/>
</dbReference>
<dbReference type="GO" id="GO:0015171">
    <property type="term" value="F:amino acid transmembrane transporter activity"/>
    <property type="evidence" value="ECO:0007669"/>
    <property type="project" value="TreeGrafter"/>
</dbReference>